<dbReference type="Pfam" id="PF00722">
    <property type="entry name" value="Glyco_hydro_16"/>
    <property type="match status" value="1"/>
</dbReference>
<evidence type="ECO:0000256" key="8">
    <source>
        <dbReference type="RuleBase" id="RU361120"/>
    </source>
</evidence>
<comment type="similarity">
    <text evidence="8">Belongs to the glycosyl hydrolase 16 family.</text>
</comment>
<evidence type="ECO:0000256" key="1">
    <source>
        <dbReference type="ARBA" id="ARBA00022679"/>
    </source>
</evidence>
<dbReference type="GO" id="GO:0071555">
    <property type="term" value="P:cell wall organization"/>
    <property type="evidence" value="ECO:0007669"/>
    <property type="project" value="UniProtKB-KW"/>
</dbReference>
<keyword evidence="3" id="KW-1015">Disulfide bond</keyword>
<reference evidence="10 11" key="1">
    <citation type="journal article" date="2018" name="Nat. Genet.">
        <title>Extensive intraspecific gene order and gene structural variations between Mo17 and other maize genomes.</title>
        <authorList>
            <person name="Sun S."/>
            <person name="Zhou Y."/>
            <person name="Chen J."/>
            <person name="Shi J."/>
            <person name="Zhao H."/>
            <person name="Zhao H."/>
            <person name="Song W."/>
            <person name="Zhang M."/>
            <person name="Cui Y."/>
            <person name="Dong X."/>
            <person name="Liu H."/>
            <person name="Ma X."/>
            <person name="Jiao Y."/>
            <person name="Wang B."/>
            <person name="Wei X."/>
            <person name="Stein J.C."/>
            <person name="Glaubitz J.C."/>
            <person name="Lu F."/>
            <person name="Yu G."/>
            <person name="Liang C."/>
            <person name="Fengler K."/>
            <person name="Li B."/>
            <person name="Rafalski A."/>
            <person name="Schnable P.S."/>
            <person name="Ware D.H."/>
            <person name="Buckler E.S."/>
            <person name="Lai J."/>
        </authorList>
    </citation>
    <scope>NUCLEOTIDE SEQUENCE [LARGE SCALE GENOMIC DNA]</scope>
    <source>
        <strain evidence="11">cv. Missouri 17</strain>
        <tissue evidence="10">Seedling</tissue>
    </source>
</reference>
<dbReference type="GO" id="GO:0048046">
    <property type="term" value="C:apoplast"/>
    <property type="evidence" value="ECO:0007669"/>
    <property type="project" value="UniProtKB-SubCell"/>
</dbReference>
<dbReference type="EMBL" id="NCVQ01000005">
    <property type="protein sequence ID" value="PWZ27647.1"/>
    <property type="molecule type" value="Genomic_DNA"/>
</dbReference>
<keyword evidence="8" id="KW-0134">Cell wall</keyword>
<feature type="signal peptide" evidence="8">
    <location>
        <begin position="1"/>
        <end position="22"/>
    </location>
</feature>
<proteinExistence type="inferred from homology"/>
<dbReference type="GO" id="GO:0010411">
    <property type="term" value="P:xyloglucan metabolic process"/>
    <property type="evidence" value="ECO:0007669"/>
    <property type="project" value="InterPro"/>
</dbReference>
<dbReference type="GO" id="GO:0016762">
    <property type="term" value="F:xyloglucan:xyloglucosyl transferase activity"/>
    <property type="evidence" value="ECO:0007669"/>
    <property type="project" value="UniProtKB-EC"/>
</dbReference>
<evidence type="ECO:0000256" key="6">
    <source>
        <dbReference type="PIRSR" id="PIRSR005604-1"/>
    </source>
</evidence>
<comment type="function">
    <text evidence="8">Catalyzes xyloglucan endohydrolysis (XEH) and/or endotransglycosylation (XET). Cleaves and religates xyloglucan polymers, an essential constituent of the primary cell wall, and thereby participates in cell wall construction of growing tissues.</text>
</comment>
<dbReference type="PANTHER" id="PTHR31062">
    <property type="entry name" value="XYLOGLUCAN ENDOTRANSGLUCOSYLASE/HYDROLASE PROTEIN 8-RELATED"/>
    <property type="match status" value="1"/>
</dbReference>
<evidence type="ECO:0000256" key="2">
    <source>
        <dbReference type="ARBA" id="ARBA00022801"/>
    </source>
</evidence>
<dbReference type="InterPro" id="IPR016455">
    <property type="entry name" value="XTH"/>
</dbReference>
<comment type="caution">
    <text evidence="10">The sequence shown here is derived from an EMBL/GenBank/DDBJ whole genome shotgun (WGS) entry which is preliminary data.</text>
</comment>
<keyword evidence="8" id="KW-0732">Signal</keyword>
<dbReference type="EC" id="2.4.1.207" evidence="8"/>
<dbReference type="PROSITE" id="PS51762">
    <property type="entry name" value="GH16_2"/>
    <property type="match status" value="1"/>
</dbReference>
<comment type="PTM">
    <text evidence="8">Contains at least one intrachain disulfide bond essential for its enzymatic activity.</text>
</comment>
<dbReference type="GO" id="GO:0004553">
    <property type="term" value="F:hydrolase activity, hydrolyzing O-glycosyl compounds"/>
    <property type="evidence" value="ECO:0007669"/>
    <property type="project" value="InterPro"/>
</dbReference>
<dbReference type="SUPFAM" id="SSF49899">
    <property type="entry name" value="Concanavalin A-like lectins/glucanases"/>
    <property type="match status" value="1"/>
</dbReference>
<accession>A0A3L6F7U3</accession>
<evidence type="ECO:0000256" key="4">
    <source>
        <dbReference type="ARBA" id="ARBA00023180"/>
    </source>
</evidence>
<evidence type="ECO:0000313" key="10">
    <source>
        <dbReference type="EMBL" id="PWZ27647.1"/>
    </source>
</evidence>
<evidence type="ECO:0000256" key="5">
    <source>
        <dbReference type="ARBA" id="ARBA00023295"/>
    </source>
</evidence>
<feature type="glycosylation site" description="N-linked (GlcNAc...) asparagine" evidence="7">
    <location>
        <position position="120"/>
    </location>
</feature>
<sequence>MGQASRAHQLLASLAAIYVTLAISITQQQHVAGNMTDDLEIMWGNAKVVIDGSGQQAIALALDRSTSSAFRSKKTCQFCRVDIEIKLVPGNSAGTVTTFYMITENPWQFHDEIDIEFLGNSSGQPYTMHTNMYARGQGAREKQYKFDFDPTQDYHKYTIIWNKDWILFLVDDKLYRQIKNNQIDGAPYPYYYPMRVYATIWNADEWATQGGQVKTDWSQAPFTAYFRNYRAISCNSFMASPLCLPGSGWFDQQLDESRKQQLAQVDSSNKIYDYCTDSRRYKNGLPRECQVH</sequence>
<feature type="chain" id="PRO_5017849047" description="Xyloglucan endotransglucosylase/hydrolase" evidence="8">
    <location>
        <begin position="23"/>
        <end position="292"/>
    </location>
</feature>
<keyword evidence="1 8" id="KW-0808">Transferase</keyword>
<evidence type="ECO:0000256" key="3">
    <source>
        <dbReference type="ARBA" id="ARBA00023157"/>
    </source>
</evidence>
<feature type="active site" description="Nucleophile" evidence="6">
    <location>
        <position position="112"/>
    </location>
</feature>
<dbReference type="InterPro" id="IPR010713">
    <property type="entry name" value="XET_C"/>
</dbReference>
<dbReference type="PIRSF" id="PIRSF005604">
    <property type="entry name" value="XET"/>
    <property type="match status" value="1"/>
</dbReference>
<comment type="subcellular location">
    <subcellularLocation>
        <location evidence="8">Secreted</location>
        <location evidence="8">Cell wall</location>
    </subcellularLocation>
    <subcellularLocation>
        <location evidence="8">Secreted</location>
        <location evidence="8">Extracellular space</location>
        <location evidence="8">Apoplast</location>
    </subcellularLocation>
</comment>
<evidence type="ECO:0000259" key="9">
    <source>
        <dbReference type="PROSITE" id="PS51762"/>
    </source>
</evidence>
<protein>
    <recommendedName>
        <fullName evidence="8">Xyloglucan endotransglucosylase/hydrolase</fullName>
        <ecNumber evidence="8">2.4.1.207</ecNumber>
    </recommendedName>
</protein>
<feature type="domain" description="GH16" evidence="9">
    <location>
        <begin position="19"/>
        <end position="226"/>
    </location>
</feature>
<name>A0A3L6F7U3_MAIZE</name>
<keyword evidence="2 8" id="KW-0378">Hydrolase</keyword>
<dbReference type="InterPro" id="IPR008263">
    <property type="entry name" value="GH16_AS"/>
</dbReference>
<feature type="active site" description="Proton donor" evidence="6">
    <location>
        <position position="116"/>
    </location>
</feature>
<evidence type="ECO:0000313" key="11">
    <source>
        <dbReference type="Proteomes" id="UP000251960"/>
    </source>
</evidence>
<keyword evidence="8" id="KW-0964">Secreted</keyword>
<dbReference type="GO" id="GO:0042546">
    <property type="term" value="P:cell wall biogenesis"/>
    <property type="evidence" value="ECO:0007669"/>
    <property type="project" value="InterPro"/>
</dbReference>
<dbReference type="InterPro" id="IPR000757">
    <property type="entry name" value="Beta-glucanase-like"/>
</dbReference>
<dbReference type="InterPro" id="IPR044791">
    <property type="entry name" value="Beta-glucanase/XTH"/>
</dbReference>
<dbReference type="PROSITE" id="PS01034">
    <property type="entry name" value="GH16_1"/>
    <property type="match status" value="1"/>
</dbReference>
<keyword evidence="4" id="KW-0325">Glycoprotein</keyword>
<keyword evidence="5 8" id="KW-0326">Glycosidase</keyword>
<dbReference type="AlphaFoldDB" id="A0A3L6F7U3"/>
<keyword evidence="8" id="KW-0961">Cell wall biogenesis/degradation</keyword>
<dbReference type="GlyCosmos" id="A0A3L6F7U3">
    <property type="glycosylation" value="1 site, No reported glycans"/>
</dbReference>
<dbReference type="InterPro" id="IPR013320">
    <property type="entry name" value="ConA-like_dom_sf"/>
</dbReference>
<gene>
    <name evidence="10" type="primary">XTH25_1</name>
    <name evidence="10" type="ORF">Zm00014a_015614</name>
</gene>
<organism evidence="10 11">
    <name type="scientific">Zea mays</name>
    <name type="common">Maize</name>
    <dbReference type="NCBI Taxonomy" id="4577"/>
    <lineage>
        <taxon>Eukaryota</taxon>
        <taxon>Viridiplantae</taxon>
        <taxon>Streptophyta</taxon>
        <taxon>Embryophyta</taxon>
        <taxon>Tracheophyta</taxon>
        <taxon>Spermatophyta</taxon>
        <taxon>Magnoliopsida</taxon>
        <taxon>Liliopsida</taxon>
        <taxon>Poales</taxon>
        <taxon>Poaceae</taxon>
        <taxon>PACMAD clade</taxon>
        <taxon>Panicoideae</taxon>
        <taxon>Andropogonodae</taxon>
        <taxon>Andropogoneae</taxon>
        <taxon>Tripsacinae</taxon>
        <taxon>Zea</taxon>
    </lineage>
</organism>
<dbReference type="ExpressionAtlas" id="A0A3L6F7U3">
    <property type="expression patterns" value="baseline and differential"/>
</dbReference>
<dbReference type="Proteomes" id="UP000251960">
    <property type="component" value="Chromosome 4"/>
</dbReference>
<dbReference type="Pfam" id="PF06955">
    <property type="entry name" value="XET_C"/>
    <property type="match status" value="1"/>
</dbReference>
<evidence type="ECO:0000256" key="7">
    <source>
        <dbReference type="PIRSR" id="PIRSR005604-2"/>
    </source>
</evidence>
<keyword evidence="8" id="KW-0052">Apoplast</keyword>
<dbReference type="Gene3D" id="2.60.120.200">
    <property type="match status" value="1"/>
</dbReference>